<reference evidence="1" key="1">
    <citation type="submission" date="2017-12" db="EMBL/GenBank/DDBJ databases">
        <authorList>
            <person name="Barbosa P."/>
            <person name="Usie A."/>
            <person name="Ramos A.M."/>
        </authorList>
    </citation>
    <scope>NUCLEOTIDE SEQUENCE</scope>
    <source>
        <strain evidence="1">HL8</strain>
        <tissue evidence="1">Leaves</tissue>
    </source>
</reference>
<proteinExistence type="predicted"/>
<organism evidence="1">
    <name type="scientific">Quercus suber</name>
    <name type="common">Cork oak</name>
    <dbReference type="NCBI Taxonomy" id="58331"/>
    <lineage>
        <taxon>Eukaryota</taxon>
        <taxon>Viridiplantae</taxon>
        <taxon>Streptophyta</taxon>
        <taxon>Embryophyta</taxon>
        <taxon>Tracheophyta</taxon>
        <taxon>Spermatophyta</taxon>
        <taxon>Magnoliopsida</taxon>
        <taxon>eudicotyledons</taxon>
        <taxon>Gunneridae</taxon>
        <taxon>Pentapetalae</taxon>
        <taxon>rosids</taxon>
        <taxon>fabids</taxon>
        <taxon>Fagales</taxon>
        <taxon>Fagaceae</taxon>
        <taxon>Quercus</taxon>
    </lineage>
</organism>
<dbReference type="AlphaFoldDB" id="A0AAW0M8S6"/>
<protein>
    <submittedName>
        <fullName evidence="1">4-hydroxy-3-methylbut-2-enyl diphosphate reductase</fullName>
    </submittedName>
</protein>
<dbReference type="EMBL" id="PKMF04000014">
    <property type="protein sequence ID" value="KAK7859213.1"/>
    <property type="molecule type" value="Genomic_DNA"/>
</dbReference>
<reference evidence="1" key="3">
    <citation type="submission" date="2023-07" db="EMBL/GenBank/DDBJ databases">
        <title>An improved reference 1 genome and first organelle genomes of Quercus suber.</title>
        <authorList>
            <consortium name="Genosuber Consortium"/>
            <person name="Usie A."/>
            <person name="Serra O."/>
            <person name="Barros P."/>
        </authorList>
    </citation>
    <scope>NUCLEOTIDE SEQUENCE</scope>
    <source>
        <strain evidence="1">HL8</strain>
        <tissue evidence="1">Leaves</tissue>
    </source>
</reference>
<dbReference type="Gene3D" id="3.40.1010.20">
    <property type="entry name" value="4-hydroxy-3-methylbut-2-enyl diphosphate reductase, catalytic domain"/>
    <property type="match status" value="1"/>
</dbReference>
<comment type="caution">
    <text evidence="1">The sequence shown here is derived from an EMBL/GenBank/DDBJ whole genome shotgun (WGS) entry which is preliminary data.</text>
</comment>
<sequence>MCSLQKFIYAVSKGFNPDRDLVKVGIANQTTLLKGEIEEIVEIAWGVEKENFLPEGPLTIGVTAGASNPNKVVEDVLIKVFDIKREEALQLV</sequence>
<dbReference type="PANTHER" id="PTHR31619">
    <property type="entry name" value="4-HYDROXY-3-METHYLBUT-2-ENYL DIPHOSPHATE REDUCTASE, CHLOROPLASTIC"/>
    <property type="match status" value="1"/>
</dbReference>
<reference evidence="1" key="2">
    <citation type="journal article" date="2018" name="Sci. Data">
        <title>The draft genome sequence of cork oak.</title>
        <authorList>
            <person name="Ramos A.M."/>
            <person name="Usie A."/>
            <person name="Barbosa P."/>
            <person name="Barros P.M."/>
            <person name="Capote T."/>
            <person name="Chaves I."/>
            <person name="Simoes F."/>
            <person name="Abreu I."/>
            <person name="Carrasquinho I."/>
            <person name="Faro C."/>
            <person name="Guimaraes J.B."/>
            <person name="Mendonca D."/>
            <person name="Nobrega F."/>
            <person name="Rodrigues L."/>
            <person name="Saibo N.J.M."/>
            <person name="Varela M.C."/>
            <person name="Egas C."/>
            <person name="Matos J."/>
            <person name="Miguel C.M."/>
            <person name="Oliveira M.M."/>
            <person name="Ricardo C.P."/>
            <person name="Goncalves S."/>
        </authorList>
    </citation>
    <scope>NUCLEOTIDE SEQUENCE [LARGE SCALE GENOMIC DNA]</scope>
    <source>
        <strain evidence="1">HL8</strain>
    </source>
</reference>
<accession>A0AAW0M8S6</accession>
<name>A0AAW0M8S6_QUESU</name>
<dbReference type="PANTHER" id="PTHR31619:SF5">
    <property type="entry name" value="4-HYDROXY-3-METHYLBUT-2-ENYL DIPHOSPHATE REDUCTASE, CHLOROPLASTIC"/>
    <property type="match status" value="1"/>
</dbReference>
<gene>
    <name evidence="1" type="primary">ISPH_3</name>
    <name evidence="1" type="ORF">CFP56_007733</name>
</gene>
<evidence type="ECO:0000313" key="1">
    <source>
        <dbReference type="EMBL" id="KAK7859213.1"/>
    </source>
</evidence>